<dbReference type="Gene3D" id="1.10.238.260">
    <property type="match status" value="1"/>
</dbReference>
<reference evidence="3 4" key="1">
    <citation type="submission" date="2020-08" db="EMBL/GenBank/DDBJ databases">
        <title>Draft genome sequencing of an Anaerocolumna strain isolated from anoxic soil subjected to BSD treatment.</title>
        <authorList>
            <person name="Uek A."/>
            <person name="Tonouchi A."/>
        </authorList>
    </citation>
    <scope>NUCLEOTIDE SEQUENCE [LARGE SCALE GENOMIC DNA]</scope>
    <source>
        <strain evidence="3 4">CTTW</strain>
    </source>
</reference>
<dbReference type="Proteomes" id="UP000515703">
    <property type="component" value="Chromosome"/>
</dbReference>
<dbReference type="PANTHER" id="PTHR42880">
    <property type="entry name" value="HOMOCITRATE SYNTHASE"/>
    <property type="match status" value="1"/>
</dbReference>
<name>A0A7I8DGV0_9FIRM</name>
<evidence type="ECO:0000256" key="1">
    <source>
        <dbReference type="ARBA" id="ARBA00022679"/>
    </source>
</evidence>
<dbReference type="KEGG" id="acht:bsdcttw_06510"/>
<dbReference type="GO" id="GO:0016740">
    <property type="term" value="F:transferase activity"/>
    <property type="evidence" value="ECO:0007669"/>
    <property type="project" value="UniProtKB-KW"/>
</dbReference>
<gene>
    <name evidence="3" type="ORF">bsdcttw_06510</name>
</gene>
<evidence type="ECO:0000313" key="4">
    <source>
        <dbReference type="Proteomes" id="UP000515703"/>
    </source>
</evidence>
<keyword evidence="4" id="KW-1185">Reference proteome</keyword>
<dbReference type="InterPro" id="IPR054691">
    <property type="entry name" value="LeuA/HCS_post-cat"/>
</dbReference>
<protein>
    <recommendedName>
        <fullName evidence="2">2-isopropylmalate synthase/homocitrate synthase post-catalytic domain-containing protein</fullName>
    </recommendedName>
</protein>
<proteinExistence type="predicted"/>
<dbReference type="RefSeq" id="WP_185258020.1">
    <property type="nucleotide sequence ID" value="NZ_AP023368.1"/>
</dbReference>
<dbReference type="AlphaFoldDB" id="A0A7I8DGV0"/>
<dbReference type="PANTHER" id="PTHR42880:SF1">
    <property type="entry name" value="ISOPROPYLMALATE_HOMOCITRATE_CITRAMALATE SYNTHASE FAMILY PROTEIN"/>
    <property type="match status" value="1"/>
</dbReference>
<keyword evidence="1" id="KW-0808">Transferase</keyword>
<sequence length="330" mass="37783">MIRIIDGTLSRLDDYNLTRDEIYCFIELMGEIGIKDIQLSVNVYYTMEGELPEGFHYYLEVDTAAYMKGFYPEKDDKIKLYFTPKQYKNDKEVPSYQVNSLEDNTGYDLPDKSKLMKVTGLDNLILGGCTVGMEVLKKKFCLERLILCPENTYHCATAIASLFLQYKGYAVVSSMMGVGEYAATEQLLLSLHVMDRYMVSRSFRSFLDLRGWMENVLGGTVSPITPVLGRRIFYVESGVHVDGILKKPTNYEPYEPELVGLQREVTLGKHSGRNSIRYKIEELRPGSPALEQIDELLEEVKGLSRITGEAVSEDDFIKMIERYERNEKHS</sequence>
<dbReference type="EMBL" id="AP023368">
    <property type="protein sequence ID" value="BCJ97610.1"/>
    <property type="molecule type" value="Genomic_DNA"/>
</dbReference>
<dbReference type="Pfam" id="PF22617">
    <property type="entry name" value="HCS_D2"/>
    <property type="match status" value="1"/>
</dbReference>
<evidence type="ECO:0000313" key="3">
    <source>
        <dbReference type="EMBL" id="BCJ97610.1"/>
    </source>
</evidence>
<accession>A0A7I8DGV0</accession>
<evidence type="ECO:0000259" key="2">
    <source>
        <dbReference type="Pfam" id="PF22617"/>
    </source>
</evidence>
<reference evidence="3 4" key="2">
    <citation type="submission" date="2020-08" db="EMBL/GenBank/DDBJ databases">
        <authorList>
            <person name="Ueki A."/>
            <person name="Tonouchi A."/>
        </authorList>
    </citation>
    <scope>NUCLEOTIDE SEQUENCE [LARGE SCALE GENOMIC DNA]</scope>
    <source>
        <strain evidence="3 4">CTTW</strain>
    </source>
</reference>
<feature type="domain" description="2-isopropylmalate synthase/homocitrate synthase post-catalytic" evidence="2">
    <location>
        <begin position="228"/>
        <end position="304"/>
    </location>
</feature>
<organism evidence="3 4">
    <name type="scientific">Anaerocolumna chitinilytica</name>
    <dbReference type="NCBI Taxonomy" id="1727145"/>
    <lineage>
        <taxon>Bacteria</taxon>
        <taxon>Bacillati</taxon>
        <taxon>Bacillota</taxon>
        <taxon>Clostridia</taxon>
        <taxon>Lachnospirales</taxon>
        <taxon>Lachnospiraceae</taxon>
        <taxon>Anaerocolumna</taxon>
    </lineage>
</organism>